<gene>
    <name evidence="2" type="ORF">Tsubulata_049629</name>
</gene>
<reference evidence="2" key="1">
    <citation type="submission" date="2022-02" db="EMBL/GenBank/DDBJ databases">
        <authorList>
            <person name="Henning P.M."/>
            <person name="McCubbin A.G."/>
            <person name="Shore J.S."/>
        </authorList>
    </citation>
    <scope>NUCLEOTIDE SEQUENCE</scope>
    <source>
        <strain evidence="2">F60SS</strain>
        <tissue evidence="2">Leaves</tissue>
    </source>
</reference>
<comment type="caution">
    <text evidence="2">The sequence shown here is derived from an EMBL/GenBank/DDBJ whole genome shotgun (WGS) entry which is preliminary data.</text>
</comment>
<name>A0A9Q0GI52_9ROSI</name>
<dbReference type="Proteomes" id="UP001141552">
    <property type="component" value="Unassembled WGS sequence"/>
</dbReference>
<proteinExistence type="predicted"/>
<protein>
    <recommendedName>
        <fullName evidence="1">Thioredoxin domain-containing protein</fullName>
    </recommendedName>
</protein>
<dbReference type="PRINTS" id="PR00421">
    <property type="entry name" value="THIOREDOXIN"/>
</dbReference>
<dbReference type="InterPro" id="IPR017937">
    <property type="entry name" value="Thioredoxin_CS"/>
</dbReference>
<dbReference type="SUPFAM" id="SSF52833">
    <property type="entry name" value="Thioredoxin-like"/>
    <property type="match status" value="2"/>
</dbReference>
<dbReference type="PANTHER" id="PTHR10438">
    <property type="entry name" value="THIOREDOXIN"/>
    <property type="match status" value="1"/>
</dbReference>
<evidence type="ECO:0000313" key="2">
    <source>
        <dbReference type="EMBL" id="KAJ4850226.1"/>
    </source>
</evidence>
<sequence length="205" mass="23009">MAEEGQVIACHDLRVWHGQIRKGYESNKLIVVYLTAPWCVPCKFMAPVVDELAKKFTNVMFLKVDVDVKQLKYVPIDFGVDCGVESMPTFVFLKNDVVLDKLVGADKVKLEQLTERHATIVVYFTASWYGPCKFMAPVVDELAKKFTNVVFVKVDVDELKSKAVDFGVDSMPTFIFLKGGDVVVKLVGADDKVKLERLTETHATL</sequence>
<dbReference type="OrthoDB" id="10263751at2759"/>
<dbReference type="InterPro" id="IPR050620">
    <property type="entry name" value="Thioredoxin_H-type-like"/>
</dbReference>
<dbReference type="AlphaFoldDB" id="A0A9Q0GI52"/>
<dbReference type="PROSITE" id="PS51352">
    <property type="entry name" value="THIOREDOXIN_2"/>
    <property type="match status" value="1"/>
</dbReference>
<dbReference type="InterPro" id="IPR013766">
    <property type="entry name" value="Thioredoxin_domain"/>
</dbReference>
<accession>A0A9Q0GI52</accession>
<evidence type="ECO:0000259" key="1">
    <source>
        <dbReference type="PROSITE" id="PS51352"/>
    </source>
</evidence>
<feature type="domain" description="Thioredoxin" evidence="1">
    <location>
        <begin position="81"/>
        <end position="204"/>
    </location>
</feature>
<keyword evidence="3" id="KW-1185">Reference proteome</keyword>
<reference evidence="2" key="2">
    <citation type="journal article" date="2023" name="Plants (Basel)">
        <title>Annotation of the Turnera subulata (Passifloraceae) Draft Genome Reveals the S-Locus Evolved after the Divergence of Turneroideae from Passifloroideae in a Stepwise Manner.</title>
        <authorList>
            <person name="Henning P.M."/>
            <person name="Roalson E.H."/>
            <person name="Mir W."/>
            <person name="McCubbin A.G."/>
            <person name="Shore J.S."/>
        </authorList>
    </citation>
    <scope>NUCLEOTIDE SEQUENCE</scope>
    <source>
        <strain evidence="2">F60SS</strain>
    </source>
</reference>
<dbReference type="Pfam" id="PF00085">
    <property type="entry name" value="Thioredoxin"/>
    <property type="match status" value="2"/>
</dbReference>
<evidence type="ECO:0000313" key="3">
    <source>
        <dbReference type="Proteomes" id="UP001141552"/>
    </source>
</evidence>
<dbReference type="InterPro" id="IPR036249">
    <property type="entry name" value="Thioredoxin-like_sf"/>
</dbReference>
<dbReference type="EMBL" id="JAKUCV010000399">
    <property type="protein sequence ID" value="KAJ4850226.1"/>
    <property type="molecule type" value="Genomic_DNA"/>
</dbReference>
<dbReference type="PROSITE" id="PS00194">
    <property type="entry name" value="THIOREDOXIN_1"/>
    <property type="match status" value="1"/>
</dbReference>
<dbReference type="CDD" id="cd02947">
    <property type="entry name" value="TRX_family"/>
    <property type="match status" value="2"/>
</dbReference>
<feature type="non-terminal residue" evidence="2">
    <location>
        <position position="1"/>
    </location>
</feature>
<dbReference type="PANTHER" id="PTHR10438:SF425">
    <property type="entry name" value="THIOREDOXIN H1"/>
    <property type="match status" value="1"/>
</dbReference>
<organism evidence="2 3">
    <name type="scientific">Turnera subulata</name>
    <dbReference type="NCBI Taxonomy" id="218843"/>
    <lineage>
        <taxon>Eukaryota</taxon>
        <taxon>Viridiplantae</taxon>
        <taxon>Streptophyta</taxon>
        <taxon>Embryophyta</taxon>
        <taxon>Tracheophyta</taxon>
        <taxon>Spermatophyta</taxon>
        <taxon>Magnoliopsida</taxon>
        <taxon>eudicotyledons</taxon>
        <taxon>Gunneridae</taxon>
        <taxon>Pentapetalae</taxon>
        <taxon>rosids</taxon>
        <taxon>fabids</taxon>
        <taxon>Malpighiales</taxon>
        <taxon>Passifloraceae</taxon>
        <taxon>Turnera</taxon>
    </lineage>
</organism>
<dbReference type="Gene3D" id="3.40.30.10">
    <property type="entry name" value="Glutaredoxin"/>
    <property type="match status" value="2"/>
</dbReference>